<dbReference type="AlphaFoldDB" id="A0A9W9KGJ9"/>
<evidence type="ECO:0000256" key="1">
    <source>
        <dbReference type="ARBA" id="ARBA00004370"/>
    </source>
</evidence>
<evidence type="ECO:0000256" key="5">
    <source>
        <dbReference type="SAM" id="Phobius"/>
    </source>
</evidence>
<feature type="transmembrane region" description="Helical" evidence="5">
    <location>
        <begin position="138"/>
        <end position="158"/>
    </location>
</feature>
<dbReference type="InterPro" id="IPR056552">
    <property type="entry name" value="Ribonucl_Kappa"/>
</dbReference>
<feature type="transmembrane region" description="Helical" evidence="5">
    <location>
        <begin position="95"/>
        <end position="118"/>
    </location>
</feature>
<keyword evidence="7" id="KW-1185">Reference proteome</keyword>
<dbReference type="GeneID" id="81392113"/>
<comment type="subcellular location">
    <subcellularLocation>
        <location evidence="1">Membrane</location>
    </subcellularLocation>
</comment>
<dbReference type="Pfam" id="PF23489">
    <property type="entry name" value="V-ATPase_su_f"/>
    <property type="match status" value="1"/>
</dbReference>
<gene>
    <name evidence="6" type="ORF">NUU61_002363</name>
</gene>
<evidence type="ECO:0000256" key="4">
    <source>
        <dbReference type="ARBA" id="ARBA00023136"/>
    </source>
</evidence>
<protein>
    <submittedName>
        <fullName evidence="6">Uncharacterized protein</fullName>
    </submittedName>
</protein>
<sequence length="175" mass="19100">MNIIAQNTHLFSAVVDVVLFKSTVDPANHPVRKRFRALQPSKLRSPPLEPSPSHSLCSTLLCRSACLFRSRFSPLSDCYFSTTNSIKMKPIVSALNAWSCVVISLFAIVILSVLGSLFNSNNHAYTGAEGEPEDGPAVAASIYTAVIVYVGFFVFCAFQAYLHIRESRGGAISLR</sequence>
<comment type="caution">
    <text evidence="6">The sequence shown here is derived from an EMBL/GenBank/DDBJ whole genome shotgun (WGS) entry which is preliminary data.</text>
</comment>
<keyword evidence="3 5" id="KW-1133">Transmembrane helix</keyword>
<dbReference type="RefSeq" id="XP_056514012.1">
    <property type="nucleotide sequence ID" value="XM_056652945.1"/>
</dbReference>
<dbReference type="OrthoDB" id="67317at2759"/>
<name>A0A9W9KGJ9_9EURO</name>
<dbReference type="GO" id="GO:0016020">
    <property type="term" value="C:membrane"/>
    <property type="evidence" value="ECO:0007669"/>
    <property type="project" value="UniProtKB-SubCell"/>
</dbReference>
<evidence type="ECO:0000313" key="7">
    <source>
        <dbReference type="Proteomes" id="UP001141434"/>
    </source>
</evidence>
<accession>A0A9W9KGJ9</accession>
<proteinExistence type="predicted"/>
<keyword evidence="4 5" id="KW-0472">Membrane</keyword>
<evidence type="ECO:0000256" key="3">
    <source>
        <dbReference type="ARBA" id="ARBA00022989"/>
    </source>
</evidence>
<evidence type="ECO:0000256" key="2">
    <source>
        <dbReference type="ARBA" id="ARBA00022692"/>
    </source>
</evidence>
<reference evidence="6" key="2">
    <citation type="journal article" date="2023" name="IMA Fungus">
        <title>Comparative genomic study of the Penicillium genus elucidates a diverse pangenome and 15 lateral gene transfer events.</title>
        <authorList>
            <person name="Petersen C."/>
            <person name="Sorensen T."/>
            <person name="Nielsen M.R."/>
            <person name="Sondergaard T.E."/>
            <person name="Sorensen J.L."/>
            <person name="Fitzpatrick D.A."/>
            <person name="Frisvad J.C."/>
            <person name="Nielsen K.L."/>
        </authorList>
    </citation>
    <scope>NUCLEOTIDE SEQUENCE</scope>
    <source>
        <strain evidence="6">IBT 34128</strain>
    </source>
</reference>
<dbReference type="EMBL" id="JAPMSZ010000004">
    <property type="protein sequence ID" value="KAJ5105016.1"/>
    <property type="molecule type" value="Genomic_DNA"/>
</dbReference>
<reference evidence="6" key="1">
    <citation type="submission" date="2022-11" db="EMBL/GenBank/DDBJ databases">
        <authorList>
            <person name="Petersen C."/>
        </authorList>
    </citation>
    <scope>NUCLEOTIDE SEQUENCE</scope>
    <source>
        <strain evidence="6">IBT 34128</strain>
    </source>
</reference>
<organism evidence="6 7">
    <name type="scientific">Penicillium alfredii</name>
    <dbReference type="NCBI Taxonomy" id="1506179"/>
    <lineage>
        <taxon>Eukaryota</taxon>
        <taxon>Fungi</taxon>
        <taxon>Dikarya</taxon>
        <taxon>Ascomycota</taxon>
        <taxon>Pezizomycotina</taxon>
        <taxon>Eurotiomycetes</taxon>
        <taxon>Eurotiomycetidae</taxon>
        <taxon>Eurotiales</taxon>
        <taxon>Aspergillaceae</taxon>
        <taxon>Penicillium</taxon>
    </lineage>
</organism>
<dbReference type="Proteomes" id="UP001141434">
    <property type="component" value="Unassembled WGS sequence"/>
</dbReference>
<evidence type="ECO:0000313" key="6">
    <source>
        <dbReference type="EMBL" id="KAJ5105016.1"/>
    </source>
</evidence>
<keyword evidence="2 5" id="KW-0812">Transmembrane</keyword>